<feature type="transmembrane region" description="Helical" evidence="2">
    <location>
        <begin position="90"/>
        <end position="112"/>
    </location>
</feature>
<dbReference type="SUPFAM" id="SSF103481">
    <property type="entry name" value="Multidrug resistance efflux transporter EmrE"/>
    <property type="match status" value="2"/>
</dbReference>
<feature type="transmembrane region" description="Helical" evidence="2">
    <location>
        <begin position="175"/>
        <end position="191"/>
    </location>
</feature>
<name>A0A9D1Y8A8_9FIRM</name>
<protein>
    <submittedName>
        <fullName evidence="4">DMT family transporter</fullName>
    </submittedName>
</protein>
<feature type="transmembrane region" description="Helical" evidence="2">
    <location>
        <begin position="66"/>
        <end position="84"/>
    </location>
</feature>
<dbReference type="InterPro" id="IPR037185">
    <property type="entry name" value="EmrE-like"/>
</dbReference>
<sequence length="288" mass="30552">MATQAEKRRGVLLCFLAAVLYSIGGLCIKVIPWSGLSINSGRNMVALLVIGSYLLLVRHRPKLNRWVLLGSLCVCGTNMLFTVANKMTTAANTIVLQFTAPIFVIVLSVLFWHKKPSRLDLGACGVVLLGVLCFFVDSLEAGDMLGNVLALLSGLSYAGVFLLQDLPDSDPISSVFWGDVVSVITGLPFLLQETEFTSTALTSLVILGAFQVGLAYILLTIGLRTTPAVTACLVSGIEPVLNPVLVAVFYHETIGLLSLVGAVIVVGSVVGYNLLKLRAESKTAPAAS</sequence>
<feature type="domain" description="EamA" evidence="3">
    <location>
        <begin position="145"/>
        <end position="271"/>
    </location>
</feature>
<dbReference type="InterPro" id="IPR000620">
    <property type="entry name" value="EamA_dom"/>
</dbReference>
<keyword evidence="2" id="KW-0812">Transmembrane</keyword>
<feature type="transmembrane region" description="Helical" evidence="2">
    <location>
        <begin position="197"/>
        <end position="219"/>
    </location>
</feature>
<comment type="similarity">
    <text evidence="1">Belongs to the EamA transporter family.</text>
</comment>
<evidence type="ECO:0000256" key="2">
    <source>
        <dbReference type="SAM" id="Phobius"/>
    </source>
</evidence>
<evidence type="ECO:0000313" key="4">
    <source>
        <dbReference type="EMBL" id="HIY21399.1"/>
    </source>
</evidence>
<evidence type="ECO:0000256" key="1">
    <source>
        <dbReference type="ARBA" id="ARBA00007362"/>
    </source>
</evidence>
<dbReference type="PANTHER" id="PTHR22911">
    <property type="entry name" value="ACYL-MALONYL CONDENSING ENZYME-RELATED"/>
    <property type="match status" value="1"/>
</dbReference>
<reference evidence="4" key="1">
    <citation type="journal article" date="2021" name="PeerJ">
        <title>Extensive microbial diversity within the chicken gut microbiome revealed by metagenomics and culture.</title>
        <authorList>
            <person name="Gilroy R."/>
            <person name="Ravi A."/>
            <person name="Getino M."/>
            <person name="Pursley I."/>
            <person name="Horton D.L."/>
            <person name="Alikhan N.F."/>
            <person name="Baker D."/>
            <person name="Gharbi K."/>
            <person name="Hall N."/>
            <person name="Watson M."/>
            <person name="Adriaenssens E.M."/>
            <person name="Foster-Nyarko E."/>
            <person name="Jarju S."/>
            <person name="Secka A."/>
            <person name="Antonio M."/>
            <person name="Oren A."/>
            <person name="Chaudhuri R.R."/>
            <person name="La Ragione R."/>
            <person name="Hildebrand F."/>
            <person name="Pallen M.J."/>
        </authorList>
    </citation>
    <scope>NUCLEOTIDE SEQUENCE</scope>
    <source>
        <strain evidence="4">ChiBcec16_6824</strain>
    </source>
</reference>
<feature type="transmembrane region" description="Helical" evidence="2">
    <location>
        <begin position="119"/>
        <end position="138"/>
    </location>
</feature>
<proteinExistence type="inferred from homology"/>
<organism evidence="4 5">
    <name type="scientific">Candidatus Flavonifractor merdigallinarum</name>
    <dbReference type="NCBI Taxonomy" id="2838589"/>
    <lineage>
        <taxon>Bacteria</taxon>
        <taxon>Bacillati</taxon>
        <taxon>Bacillota</taxon>
        <taxon>Clostridia</taxon>
        <taxon>Eubacteriales</taxon>
        <taxon>Oscillospiraceae</taxon>
        <taxon>Flavonifractor</taxon>
    </lineage>
</organism>
<dbReference type="AlphaFoldDB" id="A0A9D1Y8A8"/>
<dbReference type="EMBL" id="DXDX01000107">
    <property type="protein sequence ID" value="HIY21399.1"/>
    <property type="molecule type" value="Genomic_DNA"/>
</dbReference>
<feature type="transmembrane region" description="Helical" evidence="2">
    <location>
        <begin position="12"/>
        <end position="34"/>
    </location>
</feature>
<dbReference type="Proteomes" id="UP000823868">
    <property type="component" value="Unassembled WGS sequence"/>
</dbReference>
<keyword evidence="2" id="KW-0472">Membrane</keyword>
<dbReference type="GO" id="GO:0016020">
    <property type="term" value="C:membrane"/>
    <property type="evidence" value="ECO:0007669"/>
    <property type="project" value="InterPro"/>
</dbReference>
<evidence type="ECO:0000313" key="5">
    <source>
        <dbReference type="Proteomes" id="UP000823868"/>
    </source>
</evidence>
<feature type="transmembrane region" description="Helical" evidence="2">
    <location>
        <begin position="231"/>
        <end position="250"/>
    </location>
</feature>
<evidence type="ECO:0000259" key="3">
    <source>
        <dbReference type="Pfam" id="PF00892"/>
    </source>
</evidence>
<keyword evidence="2" id="KW-1133">Transmembrane helix</keyword>
<comment type="caution">
    <text evidence="4">The sequence shown here is derived from an EMBL/GenBank/DDBJ whole genome shotgun (WGS) entry which is preliminary data.</text>
</comment>
<reference evidence="4" key="2">
    <citation type="submission" date="2021-04" db="EMBL/GenBank/DDBJ databases">
        <authorList>
            <person name="Gilroy R."/>
        </authorList>
    </citation>
    <scope>NUCLEOTIDE SEQUENCE</scope>
    <source>
        <strain evidence="4">ChiBcec16_6824</strain>
    </source>
</reference>
<feature type="transmembrane region" description="Helical" evidence="2">
    <location>
        <begin position="40"/>
        <end position="57"/>
    </location>
</feature>
<feature type="domain" description="EamA" evidence="3">
    <location>
        <begin position="9"/>
        <end position="135"/>
    </location>
</feature>
<feature type="transmembrane region" description="Helical" evidence="2">
    <location>
        <begin position="144"/>
        <end position="163"/>
    </location>
</feature>
<dbReference type="Gene3D" id="1.10.3730.20">
    <property type="match status" value="1"/>
</dbReference>
<feature type="transmembrane region" description="Helical" evidence="2">
    <location>
        <begin position="256"/>
        <end position="275"/>
    </location>
</feature>
<dbReference type="Pfam" id="PF00892">
    <property type="entry name" value="EamA"/>
    <property type="match status" value="2"/>
</dbReference>
<gene>
    <name evidence="4" type="ORF">H9841_05820</name>
</gene>
<accession>A0A9D1Y8A8</accession>